<name>A0A9Q0L408_9MAGN</name>
<dbReference type="Proteomes" id="UP001141806">
    <property type="component" value="Unassembled WGS sequence"/>
</dbReference>
<evidence type="ECO:0000313" key="1">
    <source>
        <dbReference type="EMBL" id="KAJ4981601.1"/>
    </source>
</evidence>
<proteinExistence type="predicted"/>
<keyword evidence="2" id="KW-1185">Reference proteome</keyword>
<dbReference type="PANTHER" id="PTHR35480">
    <property type="entry name" value="MATERNAL EFFECT EMBRYO ARREST 22"/>
    <property type="match status" value="1"/>
</dbReference>
<accession>A0A9Q0L408</accession>
<organism evidence="1 2">
    <name type="scientific">Protea cynaroides</name>
    <dbReference type="NCBI Taxonomy" id="273540"/>
    <lineage>
        <taxon>Eukaryota</taxon>
        <taxon>Viridiplantae</taxon>
        <taxon>Streptophyta</taxon>
        <taxon>Embryophyta</taxon>
        <taxon>Tracheophyta</taxon>
        <taxon>Spermatophyta</taxon>
        <taxon>Magnoliopsida</taxon>
        <taxon>Proteales</taxon>
        <taxon>Proteaceae</taxon>
        <taxon>Protea</taxon>
    </lineage>
</organism>
<protein>
    <submittedName>
        <fullName evidence="1">Uncharacterized protein</fullName>
    </submittedName>
</protein>
<gene>
    <name evidence="1" type="ORF">NE237_032438</name>
</gene>
<evidence type="ECO:0000313" key="2">
    <source>
        <dbReference type="Proteomes" id="UP001141806"/>
    </source>
</evidence>
<dbReference type="EMBL" id="JAMYWD010000001">
    <property type="protein sequence ID" value="KAJ4981601.1"/>
    <property type="molecule type" value="Genomic_DNA"/>
</dbReference>
<dbReference type="OrthoDB" id="1933275at2759"/>
<comment type="caution">
    <text evidence="1">The sequence shown here is derived from an EMBL/GenBank/DDBJ whole genome shotgun (WGS) entry which is preliminary data.</text>
</comment>
<reference evidence="1" key="1">
    <citation type="journal article" date="2023" name="Plant J.">
        <title>The genome of the king protea, Protea cynaroides.</title>
        <authorList>
            <person name="Chang J."/>
            <person name="Duong T.A."/>
            <person name="Schoeman C."/>
            <person name="Ma X."/>
            <person name="Roodt D."/>
            <person name="Barker N."/>
            <person name="Li Z."/>
            <person name="Van de Peer Y."/>
            <person name="Mizrachi E."/>
        </authorList>
    </citation>
    <scope>NUCLEOTIDE SEQUENCE</scope>
    <source>
        <tissue evidence="1">Young leaves</tissue>
    </source>
</reference>
<sequence>MCLQMKENPPALHAMLNRTMNLPAAVCSQTDGRSLALENGRSKSGKKRLVSQKWKLDLQPCYDDANQMKTDKLGNQGYEDANVCTQAASLVNCLTESPWSGSSKTVDAVMSNCGVEAWFENVVNTDYMKLLELDDAVDEERYREAMEMPLSPTLPDIESHILGASGMPDSQYTIEQNFVGLESGKNSLVPFCTFHVVDVEGGSDWHMVNAPVNSFKEAGDDGHGFHDTVFAANACGLQIGESGAEMQVANQISIPERVGIEIPSASNGEHINERISKCCVVFSSTKDERSISKIVLSTITCIAQLSMASQKDWLVHKILLTLVMEDLLLGEKACVFFSVMLYNFSVVNLVDYENFSSGDSYSCADSFMVHIKTVMADAENRSIFSESFELDALVDLIEDFLIDGRVLVFSDVPSGAGIGSGLTSGFTEVLFPGFWKCWNQASWKNFQLLLLSCWVNWGGLN</sequence>
<dbReference type="AlphaFoldDB" id="A0A9Q0L408"/>
<dbReference type="PANTHER" id="PTHR35480:SF1">
    <property type="entry name" value="MATERNAL EFFECT EMBRYO ARREST 22"/>
    <property type="match status" value="1"/>
</dbReference>